<sequence>MYARTTTLQSNTDSIDAGIANVRDNVMPELQGIDGYVGLSLLVDRASGRCIATTAWETEEAMRASDGAVREIRQRAAEAFGGEPDVAEWEIAVLHRDHQSREGACVRATWVKVEPDQIERGIDIFKMGVLPALDEHEGLCSASLLVDRATGRGVSSVAYDSSDALQHNMAKIEELRSASTREASAEILDECNFELAIAHLHVPEMA</sequence>
<dbReference type="STRING" id="75922.BST47_09765"/>
<dbReference type="Proteomes" id="UP000192411">
    <property type="component" value="Unassembled WGS sequence"/>
</dbReference>
<dbReference type="RefSeq" id="WP_083125330.1">
    <property type="nucleotide sequence ID" value="NZ_MVIM01000004.1"/>
</dbReference>
<accession>A0A1X0JV66</accession>
<organism evidence="1 2">
    <name type="scientific">Mycolicibacterium tusciae</name>
    <dbReference type="NCBI Taxonomy" id="75922"/>
    <lineage>
        <taxon>Bacteria</taxon>
        <taxon>Bacillati</taxon>
        <taxon>Actinomycetota</taxon>
        <taxon>Actinomycetes</taxon>
        <taxon>Mycobacteriales</taxon>
        <taxon>Mycobacteriaceae</taxon>
        <taxon>Mycolicibacterium</taxon>
    </lineage>
</organism>
<dbReference type="OrthoDB" id="5182530at2"/>
<reference evidence="1 2" key="1">
    <citation type="submission" date="2017-02" db="EMBL/GenBank/DDBJ databases">
        <title>The new phylogeny of genus Mycobacterium.</title>
        <authorList>
            <person name="Tortoli E."/>
            <person name="Trovato A."/>
            <person name="Cirillo D.M."/>
        </authorList>
    </citation>
    <scope>NUCLEOTIDE SEQUENCE [LARGE SCALE GENOMIC DNA]</scope>
    <source>
        <strain evidence="1 2">DSM 44338</strain>
    </source>
</reference>
<dbReference type="AlphaFoldDB" id="A0A1X0JV66"/>
<evidence type="ECO:0008006" key="3">
    <source>
        <dbReference type="Google" id="ProtNLM"/>
    </source>
</evidence>
<dbReference type="EMBL" id="MVIM01000004">
    <property type="protein sequence ID" value="ORB66156.1"/>
    <property type="molecule type" value="Genomic_DNA"/>
</dbReference>
<name>A0A1X0JV66_9MYCO</name>
<evidence type="ECO:0000313" key="1">
    <source>
        <dbReference type="EMBL" id="ORB66156.1"/>
    </source>
</evidence>
<protein>
    <recommendedName>
        <fullName evidence="3">ABM domain-containing protein</fullName>
    </recommendedName>
</protein>
<gene>
    <name evidence="1" type="ORF">BST47_09765</name>
</gene>
<evidence type="ECO:0000313" key="2">
    <source>
        <dbReference type="Proteomes" id="UP000192411"/>
    </source>
</evidence>
<dbReference type="InterPro" id="IPR011008">
    <property type="entry name" value="Dimeric_a/b-barrel"/>
</dbReference>
<dbReference type="SUPFAM" id="SSF54909">
    <property type="entry name" value="Dimeric alpha+beta barrel"/>
    <property type="match status" value="1"/>
</dbReference>
<comment type="caution">
    <text evidence="1">The sequence shown here is derived from an EMBL/GenBank/DDBJ whole genome shotgun (WGS) entry which is preliminary data.</text>
</comment>
<keyword evidence="2" id="KW-1185">Reference proteome</keyword>
<proteinExistence type="predicted"/>